<sequence length="270" mass="28372">MTVEPGDDPTAEPSTLATLPGARTVAVLRATSARIRRDPVLVVPFVVAGLLVALTDRLRQWDPIPATTPDSFGQTISVQYSVFPRGIPRTIRRIGAFIDLELPFLVGAVALELVVVLAIGIAGWVTITRALNAERRLDSLARYLGLLSVTALLPRLFGSPTLEIGSLPLGVLAIVVAALVGIHLFLFPGYVAAGESFATALQRSVRDPRGRRSAVFWLIVLFGFAAWGLAQVPVAGGFLSTAVVAPVQAVSIAVLIGDAGSAVTASRHGD</sequence>
<keyword evidence="3" id="KW-1185">Reference proteome</keyword>
<protein>
    <recommendedName>
        <fullName evidence="4">Yip1 domain-containing protein</fullName>
    </recommendedName>
</protein>
<feature type="transmembrane region" description="Helical" evidence="1">
    <location>
        <begin position="104"/>
        <end position="127"/>
    </location>
</feature>
<accession>A0ABD5SPH8</accession>
<keyword evidence="1" id="KW-0812">Transmembrane</keyword>
<proteinExistence type="predicted"/>
<keyword evidence="1" id="KW-0472">Membrane</keyword>
<dbReference type="Proteomes" id="UP001596383">
    <property type="component" value="Unassembled WGS sequence"/>
</dbReference>
<gene>
    <name evidence="2" type="ORF">ACFQE6_11430</name>
</gene>
<evidence type="ECO:0000313" key="2">
    <source>
        <dbReference type="EMBL" id="MFC6765576.1"/>
    </source>
</evidence>
<keyword evidence="1" id="KW-1133">Transmembrane helix</keyword>
<feature type="transmembrane region" description="Helical" evidence="1">
    <location>
        <begin position="214"/>
        <end position="232"/>
    </location>
</feature>
<dbReference type="AlphaFoldDB" id="A0ABD5SPH8"/>
<evidence type="ECO:0000256" key="1">
    <source>
        <dbReference type="SAM" id="Phobius"/>
    </source>
</evidence>
<dbReference type="EMBL" id="JBHSWV010000157">
    <property type="protein sequence ID" value="MFC6765576.1"/>
    <property type="molecule type" value="Genomic_DNA"/>
</dbReference>
<evidence type="ECO:0000313" key="3">
    <source>
        <dbReference type="Proteomes" id="UP001596383"/>
    </source>
</evidence>
<feature type="transmembrane region" description="Helical" evidence="1">
    <location>
        <begin position="39"/>
        <end position="55"/>
    </location>
</feature>
<comment type="caution">
    <text evidence="2">The sequence shown here is derived from an EMBL/GenBank/DDBJ whole genome shotgun (WGS) entry which is preliminary data.</text>
</comment>
<feature type="transmembrane region" description="Helical" evidence="1">
    <location>
        <begin position="139"/>
        <end position="157"/>
    </location>
</feature>
<feature type="transmembrane region" description="Helical" evidence="1">
    <location>
        <begin position="169"/>
        <end position="193"/>
    </location>
</feature>
<name>A0ABD5SPH8_9EURY</name>
<organism evidence="2 3">
    <name type="scientific">Natrinema soli</name>
    <dbReference type="NCBI Taxonomy" id="1930624"/>
    <lineage>
        <taxon>Archaea</taxon>
        <taxon>Methanobacteriati</taxon>
        <taxon>Methanobacteriota</taxon>
        <taxon>Stenosarchaea group</taxon>
        <taxon>Halobacteria</taxon>
        <taxon>Halobacteriales</taxon>
        <taxon>Natrialbaceae</taxon>
        <taxon>Natrinema</taxon>
    </lineage>
</organism>
<dbReference type="RefSeq" id="WP_273738599.1">
    <property type="nucleotide sequence ID" value="NZ_JAQIVI010000157.1"/>
</dbReference>
<evidence type="ECO:0008006" key="4">
    <source>
        <dbReference type="Google" id="ProtNLM"/>
    </source>
</evidence>
<feature type="transmembrane region" description="Helical" evidence="1">
    <location>
        <begin position="238"/>
        <end position="257"/>
    </location>
</feature>
<reference evidence="2 3" key="1">
    <citation type="journal article" date="2019" name="Int. J. Syst. Evol. Microbiol.">
        <title>The Global Catalogue of Microorganisms (GCM) 10K type strain sequencing project: providing services to taxonomists for standard genome sequencing and annotation.</title>
        <authorList>
            <consortium name="The Broad Institute Genomics Platform"/>
            <consortium name="The Broad Institute Genome Sequencing Center for Infectious Disease"/>
            <person name="Wu L."/>
            <person name="Ma J."/>
        </authorList>
    </citation>
    <scope>NUCLEOTIDE SEQUENCE [LARGE SCALE GENOMIC DNA]</scope>
    <source>
        <strain evidence="2 3">LMG 29247</strain>
    </source>
</reference>